<reference evidence="2" key="1">
    <citation type="submission" date="2022-08" db="EMBL/GenBank/DDBJ databases">
        <title>Alicyclobacillus fastidiosus DSM 17978, complete genome.</title>
        <authorList>
            <person name="Wang Q."/>
            <person name="Cai R."/>
            <person name="Wang Z."/>
        </authorList>
    </citation>
    <scope>NUCLEOTIDE SEQUENCE</scope>
    <source>
        <strain evidence="2">DSM 17978</strain>
    </source>
</reference>
<organism evidence="2 3">
    <name type="scientific">Alicyclobacillus fastidiosus</name>
    <dbReference type="NCBI Taxonomy" id="392011"/>
    <lineage>
        <taxon>Bacteria</taxon>
        <taxon>Bacillati</taxon>
        <taxon>Bacillota</taxon>
        <taxon>Bacilli</taxon>
        <taxon>Bacillales</taxon>
        <taxon>Alicyclobacillaceae</taxon>
        <taxon>Alicyclobacillus</taxon>
    </lineage>
</organism>
<protein>
    <recommendedName>
        <fullName evidence="4">Right handed beta helix domain-containing protein</fullName>
    </recommendedName>
</protein>
<name>A0ABY6ZEQ9_9BACL</name>
<sequence length="108" mass="11079">MSKTTGGIDIHTHAPGSTVTGNTIVHNWVAFNKPDFGVTTAPTGIDVGAGGSPITNTLIADNLIGYETDGINIQDSASVALSGNWSNPNVKNGVSHTPMPKLSVRPQG</sequence>
<proteinExistence type="predicted"/>
<evidence type="ECO:0000313" key="3">
    <source>
        <dbReference type="Proteomes" id="UP001164761"/>
    </source>
</evidence>
<dbReference type="Proteomes" id="UP001164761">
    <property type="component" value="Chromosome"/>
</dbReference>
<dbReference type="Gene3D" id="2.160.20.10">
    <property type="entry name" value="Single-stranded right-handed beta-helix, Pectin lyase-like"/>
    <property type="match status" value="1"/>
</dbReference>
<evidence type="ECO:0000256" key="1">
    <source>
        <dbReference type="SAM" id="MobiDB-lite"/>
    </source>
</evidence>
<accession>A0ABY6ZEQ9</accession>
<evidence type="ECO:0000313" key="2">
    <source>
        <dbReference type="EMBL" id="WAH40649.1"/>
    </source>
</evidence>
<keyword evidence="3" id="KW-1185">Reference proteome</keyword>
<dbReference type="SUPFAM" id="SSF51126">
    <property type="entry name" value="Pectin lyase-like"/>
    <property type="match status" value="1"/>
</dbReference>
<evidence type="ECO:0008006" key="4">
    <source>
        <dbReference type="Google" id="ProtNLM"/>
    </source>
</evidence>
<dbReference type="InterPro" id="IPR012334">
    <property type="entry name" value="Pectin_lyas_fold"/>
</dbReference>
<feature type="region of interest" description="Disordered" evidence="1">
    <location>
        <begin position="84"/>
        <end position="108"/>
    </location>
</feature>
<dbReference type="InterPro" id="IPR011050">
    <property type="entry name" value="Pectin_lyase_fold/virulence"/>
</dbReference>
<gene>
    <name evidence="2" type="ORF">NZD89_20400</name>
</gene>
<dbReference type="EMBL" id="CP104067">
    <property type="protein sequence ID" value="WAH40649.1"/>
    <property type="molecule type" value="Genomic_DNA"/>
</dbReference>
<feature type="compositionally biased region" description="Polar residues" evidence="1">
    <location>
        <begin position="84"/>
        <end position="95"/>
    </location>
</feature>
<dbReference type="RefSeq" id="WP_268004547.1">
    <property type="nucleotide sequence ID" value="NZ_BSUT01000001.1"/>
</dbReference>